<protein>
    <submittedName>
        <fullName evidence="2">Uncharacterized protein</fullName>
    </submittedName>
</protein>
<name>A0A7J6XQV7_TRYCR</name>
<feature type="compositionally biased region" description="Polar residues" evidence="1">
    <location>
        <begin position="136"/>
        <end position="149"/>
    </location>
</feature>
<dbReference type="EMBL" id="JABDHM010000209">
    <property type="protein sequence ID" value="KAF5216380.1"/>
    <property type="molecule type" value="Genomic_DNA"/>
</dbReference>
<reference evidence="2 3" key="1">
    <citation type="journal article" date="2019" name="Genome Biol. Evol.">
        <title>Nanopore Sequencing Significantly Improves Genome Assembly of the Protozoan Parasite Trypanosoma cruzi.</title>
        <authorList>
            <person name="Diaz-Viraque F."/>
            <person name="Pita S."/>
            <person name="Greif G."/>
            <person name="de Souza R.C.M."/>
            <person name="Iraola G."/>
            <person name="Robello C."/>
        </authorList>
    </citation>
    <scope>NUCLEOTIDE SEQUENCE [LARGE SCALE GENOMIC DNA]</scope>
    <source>
        <strain evidence="2 3">Berenice</strain>
    </source>
</reference>
<accession>A0A7J6XQV7</accession>
<organism evidence="2 3">
    <name type="scientific">Trypanosoma cruzi</name>
    <dbReference type="NCBI Taxonomy" id="5693"/>
    <lineage>
        <taxon>Eukaryota</taxon>
        <taxon>Discoba</taxon>
        <taxon>Euglenozoa</taxon>
        <taxon>Kinetoplastea</taxon>
        <taxon>Metakinetoplastina</taxon>
        <taxon>Trypanosomatida</taxon>
        <taxon>Trypanosomatidae</taxon>
        <taxon>Trypanosoma</taxon>
        <taxon>Schizotrypanum</taxon>
    </lineage>
</organism>
<sequence length="322" mass="36082">MPSQHPCGEASHSHRPTAASRCRWLQSTLAAVSSRSPNGVGRGARTAGWSVRHAAALQRLSVKQPRPTAPEATRGVQPTPTPPHYRPFSFCFIHVVCRFAPSPTQKISAHLHKRKIKEARSHRPAEGQHSPPPTTIAAQGTAVTSQSQHHNVHHTIVHRTMGETQPRIAPLHFPTHHFLRARKKWQTESECTQTQSTPSLAEAHYSHGVTTSGDTPAVAGCMEFPCQPRKETQQLCGVKVAAPRCCPQFTWQEEFHARIVPDTSLSECPTEHVKNTCAQDGIKYVKRSACFLRWRWQAVPHNPIRVARRTEWRPSINKKIRH</sequence>
<evidence type="ECO:0000313" key="3">
    <source>
        <dbReference type="Proteomes" id="UP000583944"/>
    </source>
</evidence>
<feature type="region of interest" description="Disordered" evidence="1">
    <location>
        <begin position="118"/>
        <end position="153"/>
    </location>
</feature>
<gene>
    <name evidence="2" type="ORF">ECC02_010856</name>
</gene>
<comment type="caution">
    <text evidence="2">The sequence shown here is derived from an EMBL/GenBank/DDBJ whole genome shotgun (WGS) entry which is preliminary data.</text>
</comment>
<dbReference type="VEuPathDB" id="TriTrypDB:ECC02_010856"/>
<evidence type="ECO:0000256" key="1">
    <source>
        <dbReference type="SAM" id="MobiDB-lite"/>
    </source>
</evidence>
<dbReference type="Proteomes" id="UP000583944">
    <property type="component" value="Unassembled WGS sequence"/>
</dbReference>
<proteinExistence type="predicted"/>
<dbReference type="AlphaFoldDB" id="A0A7J6XQV7"/>
<feature type="region of interest" description="Disordered" evidence="1">
    <location>
        <begin position="58"/>
        <end position="81"/>
    </location>
</feature>
<evidence type="ECO:0000313" key="2">
    <source>
        <dbReference type="EMBL" id="KAF5216380.1"/>
    </source>
</evidence>